<proteinExistence type="predicted"/>
<evidence type="ECO:0000256" key="4">
    <source>
        <dbReference type="ARBA" id="ARBA00022679"/>
    </source>
</evidence>
<keyword evidence="7" id="KW-0863">Zinc-finger</keyword>
<evidence type="ECO:0000313" key="14">
    <source>
        <dbReference type="Proteomes" id="UP000472276"/>
    </source>
</evidence>
<dbReference type="Ensembl" id="ENSOABT00000025035.2">
    <property type="protein sequence ID" value="ENSOABP00000024325.2"/>
    <property type="gene ID" value="ENSOABG00000011638.2"/>
</dbReference>
<dbReference type="PANTHER" id="PTHR12183">
    <property type="entry name" value="MITOCHONDRIAL UBIQUITIN LIGASE ACTIVATOR OF NFKB 1"/>
    <property type="match status" value="1"/>
</dbReference>
<keyword evidence="9" id="KW-0862">Zinc</keyword>
<keyword evidence="5" id="KW-0812">Transmembrane</keyword>
<evidence type="ECO:0000256" key="6">
    <source>
        <dbReference type="ARBA" id="ARBA00022723"/>
    </source>
</evidence>
<protein>
    <recommendedName>
        <fullName evidence="3">RING-type E3 ubiquitin transferase</fullName>
        <ecNumber evidence="3">2.3.2.27</ecNumber>
    </recommendedName>
</protein>
<evidence type="ECO:0000259" key="12">
    <source>
        <dbReference type="Pfam" id="PF12483"/>
    </source>
</evidence>
<keyword evidence="4" id="KW-0808">Transferase</keyword>
<accession>A0A668TB35</accession>
<evidence type="ECO:0000256" key="7">
    <source>
        <dbReference type="ARBA" id="ARBA00022771"/>
    </source>
</evidence>
<reference evidence="13" key="1">
    <citation type="submission" date="2025-08" db="UniProtKB">
        <authorList>
            <consortium name="Ensembl"/>
        </authorList>
    </citation>
    <scope>IDENTIFICATION</scope>
</reference>
<dbReference type="GO" id="GO:0061630">
    <property type="term" value="F:ubiquitin protein ligase activity"/>
    <property type="evidence" value="ECO:0007669"/>
    <property type="project" value="UniProtKB-EC"/>
</dbReference>
<dbReference type="Proteomes" id="UP000472276">
    <property type="component" value="Unassembled WGS sequence"/>
</dbReference>
<evidence type="ECO:0000256" key="10">
    <source>
        <dbReference type="ARBA" id="ARBA00022989"/>
    </source>
</evidence>
<evidence type="ECO:0000256" key="9">
    <source>
        <dbReference type="ARBA" id="ARBA00022833"/>
    </source>
</evidence>
<evidence type="ECO:0000256" key="2">
    <source>
        <dbReference type="ARBA" id="ARBA00004141"/>
    </source>
</evidence>
<dbReference type="EC" id="2.3.2.27" evidence="3"/>
<reference evidence="13" key="2">
    <citation type="submission" date="2025-09" db="UniProtKB">
        <authorList>
            <consortium name="Ensembl"/>
        </authorList>
    </citation>
    <scope>IDENTIFICATION</scope>
</reference>
<dbReference type="GO" id="GO:0008270">
    <property type="term" value="F:zinc ion binding"/>
    <property type="evidence" value="ECO:0007669"/>
    <property type="project" value="UniProtKB-KW"/>
</dbReference>
<name>A0A668TB35_OREAU</name>
<comment type="catalytic activity">
    <reaction evidence="1">
        <text>S-ubiquitinyl-[E2 ubiquitin-conjugating enzyme]-L-cysteine + [acceptor protein]-L-lysine = [E2 ubiquitin-conjugating enzyme]-L-cysteine + N(6)-ubiquitinyl-[acceptor protein]-L-lysine.</text>
        <dbReference type="EC" id="2.3.2.27"/>
    </reaction>
</comment>
<keyword evidence="11" id="KW-0472">Membrane</keyword>
<dbReference type="GO" id="GO:0016567">
    <property type="term" value="P:protein ubiquitination"/>
    <property type="evidence" value="ECO:0007669"/>
    <property type="project" value="InterPro"/>
</dbReference>
<evidence type="ECO:0000256" key="5">
    <source>
        <dbReference type="ARBA" id="ARBA00022692"/>
    </source>
</evidence>
<evidence type="ECO:0000256" key="3">
    <source>
        <dbReference type="ARBA" id="ARBA00012483"/>
    </source>
</evidence>
<comment type="subcellular location">
    <subcellularLocation>
        <location evidence="2">Membrane</location>
        <topology evidence="2">Multi-pass membrane protein</topology>
    </subcellularLocation>
</comment>
<feature type="domain" description="E3 Ubiquitin ligase MUL1-like" evidence="12">
    <location>
        <begin position="60"/>
        <end position="180"/>
    </location>
</feature>
<organism evidence="13 14">
    <name type="scientific">Oreochromis aureus</name>
    <name type="common">Israeli tilapia</name>
    <name type="synonym">Chromis aureus</name>
    <dbReference type="NCBI Taxonomy" id="47969"/>
    <lineage>
        <taxon>Eukaryota</taxon>
        <taxon>Metazoa</taxon>
        <taxon>Chordata</taxon>
        <taxon>Craniata</taxon>
        <taxon>Vertebrata</taxon>
        <taxon>Euteleostomi</taxon>
        <taxon>Actinopterygii</taxon>
        <taxon>Neopterygii</taxon>
        <taxon>Teleostei</taxon>
        <taxon>Neoteleostei</taxon>
        <taxon>Acanthomorphata</taxon>
        <taxon>Ovalentaria</taxon>
        <taxon>Cichlomorphae</taxon>
        <taxon>Cichliformes</taxon>
        <taxon>Cichlidae</taxon>
        <taxon>African cichlids</taxon>
        <taxon>Pseudocrenilabrinae</taxon>
        <taxon>Oreochromini</taxon>
        <taxon>Oreochromis</taxon>
    </lineage>
</organism>
<evidence type="ECO:0000256" key="1">
    <source>
        <dbReference type="ARBA" id="ARBA00000900"/>
    </source>
</evidence>
<dbReference type="AlphaFoldDB" id="A0A668TB35"/>
<dbReference type="InterPro" id="IPR051652">
    <property type="entry name" value="MDM2_MDM4_MUL1"/>
</dbReference>
<evidence type="ECO:0000313" key="13">
    <source>
        <dbReference type="Ensembl" id="ENSOABP00000024325.2"/>
    </source>
</evidence>
<dbReference type="Pfam" id="PF12483">
    <property type="entry name" value="GIDE"/>
    <property type="match status" value="1"/>
</dbReference>
<dbReference type="InterPro" id="IPR022170">
    <property type="entry name" value="MUL1-like"/>
</dbReference>
<dbReference type="PANTHER" id="PTHR12183:SF6">
    <property type="entry name" value="RING-TYPE E3 UBIQUITIN TRANSFERASE"/>
    <property type="match status" value="1"/>
</dbReference>
<keyword evidence="6" id="KW-0479">Metal-binding</keyword>
<evidence type="ECO:0000256" key="8">
    <source>
        <dbReference type="ARBA" id="ARBA00022786"/>
    </source>
</evidence>
<keyword evidence="10" id="KW-1133">Transmembrane helix</keyword>
<keyword evidence="14" id="KW-1185">Reference proteome</keyword>
<dbReference type="GO" id="GO:0016020">
    <property type="term" value="C:membrane"/>
    <property type="evidence" value="ECO:0007669"/>
    <property type="project" value="UniProtKB-SubCell"/>
</dbReference>
<sequence>MDRCKAIDGGNSPWLTVDKKLKDILKVTPGAYLYWYNKDNVGMLHKFMVKEPRLLWNGLLRTWTDNKRLLHEKLEAVPFLLEGLDNTEIRVLSPLPAAGLDKEVTYEKFHQVSHSLGDLVGQYFTGEKPKDQLEIEGILKISVGELNLDTDGTLSLRPPSNGSQYFLTPVDFDVIISALAGAAINFWAGLRYYRHCATVGRRFLSFQLFPFLFFSCVLSFFPQHSCGRSVSSLIQVTSSVSADRRLPQSYKQYFCIITKTSTIEGTMGWEVSSLIINIQILMTINQQPLITAH</sequence>
<evidence type="ECO:0000256" key="11">
    <source>
        <dbReference type="ARBA" id="ARBA00023136"/>
    </source>
</evidence>
<keyword evidence="8" id="KW-0833">Ubl conjugation pathway</keyword>